<dbReference type="CDD" id="cd03768">
    <property type="entry name" value="SR_ResInv"/>
    <property type="match status" value="1"/>
</dbReference>
<comment type="similarity">
    <text evidence="1">Belongs to the site-specific recombinase resolvase family.</text>
</comment>
<evidence type="ECO:0000313" key="6">
    <source>
        <dbReference type="EMBL" id="GJD44216.1"/>
    </source>
</evidence>
<comment type="caution">
    <text evidence="6">The sequence shown here is derived from an EMBL/GenBank/DDBJ whole genome shotgun (WGS) entry which is preliminary data.</text>
</comment>
<dbReference type="SMART" id="SM00857">
    <property type="entry name" value="Resolvase"/>
    <property type="match status" value="1"/>
</dbReference>
<dbReference type="Gene3D" id="3.40.50.1390">
    <property type="entry name" value="Resolvase, N-terminal catalytic domain"/>
    <property type="match status" value="1"/>
</dbReference>
<proteinExistence type="inferred from homology"/>
<feature type="domain" description="Resolvase/invertase-type recombinase catalytic" evidence="5">
    <location>
        <begin position="1"/>
        <end position="135"/>
    </location>
</feature>
<dbReference type="PROSITE" id="PS51736">
    <property type="entry name" value="RECOMBINASES_3"/>
    <property type="match status" value="1"/>
</dbReference>
<dbReference type="InterPro" id="IPR036162">
    <property type="entry name" value="Resolvase-like_N_sf"/>
</dbReference>
<evidence type="ECO:0000256" key="4">
    <source>
        <dbReference type="ARBA" id="ARBA00023172"/>
    </source>
</evidence>
<reference evidence="6 7" key="1">
    <citation type="journal article" date="2021" name="Front. Microbiol.">
        <title>Comprehensive Comparative Genomics and Phenotyping of Methylobacterium Species.</title>
        <authorList>
            <person name="Alessa O."/>
            <person name="Ogura Y."/>
            <person name="Fujitani Y."/>
            <person name="Takami H."/>
            <person name="Hayashi T."/>
            <person name="Sahin N."/>
            <person name="Tani A."/>
        </authorList>
    </citation>
    <scope>NUCLEOTIDE SEQUENCE [LARGE SCALE GENOMIC DNA]</scope>
    <source>
        <strain evidence="6 7">DSM 23679</strain>
    </source>
</reference>
<dbReference type="Pfam" id="PF00239">
    <property type="entry name" value="Resolvase"/>
    <property type="match status" value="1"/>
</dbReference>
<dbReference type="PROSITE" id="PS00398">
    <property type="entry name" value="RECOMBINASES_2"/>
    <property type="match status" value="1"/>
</dbReference>
<evidence type="ECO:0000256" key="2">
    <source>
        <dbReference type="ARBA" id="ARBA00022908"/>
    </source>
</evidence>
<organism evidence="6 7">
    <name type="scientific">Methylobacterium cerastii</name>
    <dbReference type="NCBI Taxonomy" id="932741"/>
    <lineage>
        <taxon>Bacteria</taxon>
        <taxon>Pseudomonadati</taxon>
        <taxon>Pseudomonadota</taxon>
        <taxon>Alphaproteobacteria</taxon>
        <taxon>Hyphomicrobiales</taxon>
        <taxon>Methylobacteriaceae</taxon>
        <taxon>Methylobacterium</taxon>
    </lineage>
</organism>
<protein>
    <submittedName>
        <fullName evidence="6">DNA-invertase hin</fullName>
    </submittedName>
</protein>
<keyword evidence="2" id="KW-0229">DNA integration</keyword>
<keyword evidence="3" id="KW-0238">DNA-binding</keyword>
<evidence type="ECO:0000256" key="1">
    <source>
        <dbReference type="ARBA" id="ARBA00009913"/>
    </source>
</evidence>
<dbReference type="PANTHER" id="PTHR30461:SF26">
    <property type="entry name" value="RESOLVASE HOMOLOG YNEB"/>
    <property type="match status" value="1"/>
</dbReference>
<dbReference type="PANTHER" id="PTHR30461">
    <property type="entry name" value="DNA-INVERTASE FROM LAMBDOID PROPHAGE"/>
    <property type="match status" value="1"/>
</dbReference>
<evidence type="ECO:0000256" key="3">
    <source>
        <dbReference type="ARBA" id="ARBA00023125"/>
    </source>
</evidence>
<dbReference type="InterPro" id="IPR006119">
    <property type="entry name" value="Resolv_N"/>
</dbReference>
<sequence length="184" mass="19328">MLIGYARTSTLEQEAGLEAQVRDLTALGCEKLFQEQVSSVAPRKVLDAALGFARSGDTLVVTKLDRLARSVTHLGNIIAGLEAKGVALRIVNLGVDTTTPTGKLMLNVLGGVAQFEREMMLERQQEGIAKAKGEGAYKGRKPTARAKTAEIEALSAEGLSMGAIASKLGIGKGSVHRALNAKAT</sequence>
<evidence type="ECO:0000313" key="7">
    <source>
        <dbReference type="Proteomes" id="UP001055117"/>
    </source>
</evidence>
<keyword evidence="7" id="KW-1185">Reference proteome</keyword>
<dbReference type="EMBL" id="BPQG01000030">
    <property type="protein sequence ID" value="GJD44216.1"/>
    <property type="molecule type" value="Genomic_DNA"/>
</dbReference>
<dbReference type="InterPro" id="IPR050639">
    <property type="entry name" value="SSR_resolvase"/>
</dbReference>
<dbReference type="Proteomes" id="UP001055117">
    <property type="component" value="Unassembled WGS sequence"/>
</dbReference>
<evidence type="ECO:0000259" key="5">
    <source>
        <dbReference type="PROSITE" id="PS51736"/>
    </source>
</evidence>
<keyword evidence="4" id="KW-0233">DNA recombination</keyword>
<accession>A0ABQ4QGK2</accession>
<dbReference type="SUPFAM" id="SSF53041">
    <property type="entry name" value="Resolvase-like"/>
    <property type="match status" value="1"/>
</dbReference>
<gene>
    <name evidence="6" type="primary">hin_2</name>
    <name evidence="6" type="ORF">AFCDBAGC_2082</name>
</gene>
<name>A0ABQ4QGK2_9HYPH</name>
<dbReference type="RefSeq" id="WP_238272141.1">
    <property type="nucleotide sequence ID" value="NZ_BPQG01000030.1"/>
</dbReference>
<dbReference type="InterPro" id="IPR006118">
    <property type="entry name" value="Recombinase_CS"/>
</dbReference>